<keyword evidence="4" id="KW-1185">Reference proteome</keyword>
<proteinExistence type="predicted"/>
<organism evidence="3 4">
    <name type="scientific">Lysobacter stagni</name>
    <dbReference type="NCBI Taxonomy" id="3045172"/>
    <lineage>
        <taxon>Bacteria</taxon>
        <taxon>Pseudomonadati</taxon>
        <taxon>Pseudomonadota</taxon>
        <taxon>Gammaproteobacteria</taxon>
        <taxon>Lysobacterales</taxon>
        <taxon>Lysobacteraceae</taxon>
        <taxon>Lysobacter</taxon>
    </lineage>
</organism>
<protein>
    <submittedName>
        <fullName evidence="3">Uncharacterized protein</fullName>
    </submittedName>
</protein>
<feature type="compositionally biased region" description="Low complexity" evidence="1">
    <location>
        <begin position="141"/>
        <end position="151"/>
    </location>
</feature>
<feature type="region of interest" description="Disordered" evidence="1">
    <location>
        <begin position="28"/>
        <end position="151"/>
    </location>
</feature>
<reference evidence="3 4" key="1">
    <citation type="submission" date="2023-05" db="EMBL/GenBank/DDBJ databases">
        <title>Lysobacter sp. strain LF1 Genome sequencing and assembly.</title>
        <authorList>
            <person name="Jung Y."/>
        </authorList>
    </citation>
    <scope>NUCLEOTIDE SEQUENCE [LARGE SCALE GENOMIC DNA]</scope>
    <source>
        <strain evidence="3 4">LF1</strain>
    </source>
</reference>
<feature type="compositionally biased region" description="Basic and acidic residues" evidence="1">
    <location>
        <begin position="43"/>
        <end position="66"/>
    </location>
</feature>
<feature type="compositionally biased region" description="Basic and acidic residues" evidence="1">
    <location>
        <begin position="76"/>
        <end position="92"/>
    </location>
</feature>
<evidence type="ECO:0000256" key="1">
    <source>
        <dbReference type="SAM" id="MobiDB-lite"/>
    </source>
</evidence>
<dbReference type="Proteomes" id="UP001321580">
    <property type="component" value="Unassembled WGS sequence"/>
</dbReference>
<evidence type="ECO:0000313" key="4">
    <source>
        <dbReference type="Proteomes" id="UP001321580"/>
    </source>
</evidence>
<sequence>MNVRLALLAGALVAFAPVAWAQQANTLQPPRAAPVPASPAKVDQSRDAGSLEKLNRDLDAASRRVQSDTLGGQIQRGDDQMDADRARIERQRAGATPAEQARLRQQYDLRRAEHDAWRSGKEQQQQRLETPTLPPPPPPNEVRTPQIEPRP</sequence>
<keyword evidence="2" id="KW-0732">Signal</keyword>
<gene>
    <name evidence="3" type="ORF">QLQ15_09515</name>
</gene>
<feature type="compositionally biased region" description="Low complexity" evidence="1">
    <location>
        <begin position="122"/>
        <end position="131"/>
    </location>
</feature>
<dbReference type="EMBL" id="JASGBI010000001">
    <property type="protein sequence ID" value="MDI9239147.1"/>
    <property type="molecule type" value="Genomic_DNA"/>
</dbReference>
<accession>A0ABT6XG71</accession>
<name>A0ABT6XG71_9GAMM</name>
<dbReference type="RefSeq" id="WP_283212552.1">
    <property type="nucleotide sequence ID" value="NZ_JASGBI010000001.1"/>
</dbReference>
<evidence type="ECO:0000256" key="2">
    <source>
        <dbReference type="SAM" id="SignalP"/>
    </source>
</evidence>
<comment type="caution">
    <text evidence="3">The sequence shown here is derived from an EMBL/GenBank/DDBJ whole genome shotgun (WGS) entry which is preliminary data.</text>
</comment>
<feature type="signal peptide" evidence="2">
    <location>
        <begin position="1"/>
        <end position="21"/>
    </location>
</feature>
<evidence type="ECO:0000313" key="3">
    <source>
        <dbReference type="EMBL" id="MDI9239147.1"/>
    </source>
</evidence>
<feature type="chain" id="PRO_5046037188" evidence="2">
    <location>
        <begin position="22"/>
        <end position="151"/>
    </location>
</feature>
<feature type="compositionally biased region" description="Basic and acidic residues" evidence="1">
    <location>
        <begin position="101"/>
        <end position="121"/>
    </location>
</feature>